<dbReference type="Gene3D" id="1.10.3430.10">
    <property type="entry name" value="Ammonium transporter AmtB like domains"/>
    <property type="match status" value="1"/>
</dbReference>
<gene>
    <name evidence="11" type="ORF">HUK84_01820</name>
</gene>
<dbReference type="RefSeq" id="WP_176638694.1">
    <property type="nucleotide sequence ID" value="NZ_JABXXP010000008.1"/>
</dbReference>
<comment type="subcellular location">
    <subcellularLocation>
        <location evidence="8">Cell membrane</location>
        <topology evidence="8">Multi-pass membrane protein</topology>
    </subcellularLocation>
    <subcellularLocation>
        <location evidence="1">Membrane</location>
        <topology evidence="1">Multi-pass membrane protein</topology>
    </subcellularLocation>
</comment>
<accession>A0A7Y7ITJ7</accession>
<dbReference type="SUPFAM" id="SSF111352">
    <property type="entry name" value="Ammonium transporter"/>
    <property type="match status" value="1"/>
</dbReference>
<feature type="transmembrane region" description="Helical" evidence="8">
    <location>
        <begin position="347"/>
        <end position="369"/>
    </location>
</feature>
<keyword evidence="6 8" id="KW-0472">Membrane</keyword>
<feature type="transmembrane region" description="Helical" evidence="8">
    <location>
        <begin position="317"/>
        <end position="335"/>
    </location>
</feature>
<comment type="similarity">
    <text evidence="2 8">Belongs to the ammonia transporter channel (TC 1.A.11.2) family.</text>
</comment>
<feature type="transmembrane region" description="Helical" evidence="8">
    <location>
        <begin position="294"/>
        <end position="311"/>
    </location>
</feature>
<feature type="signal peptide" evidence="9">
    <location>
        <begin position="1"/>
        <end position="25"/>
    </location>
</feature>
<evidence type="ECO:0000313" key="12">
    <source>
        <dbReference type="Proteomes" id="UP000534870"/>
    </source>
</evidence>
<evidence type="ECO:0000256" key="6">
    <source>
        <dbReference type="ARBA" id="ARBA00023136"/>
    </source>
</evidence>
<dbReference type="Proteomes" id="UP000534870">
    <property type="component" value="Unassembled WGS sequence"/>
</dbReference>
<dbReference type="PROSITE" id="PS01219">
    <property type="entry name" value="AMMONIUM_TRANSP"/>
    <property type="match status" value="1"/>
</dbReference>
<feature type="transmembrane region" description="Helical" evidence="8">
    <location>
        <begin position="133"/>
        <end position="151"/>
    </location>
</feature>
<protein>
    <recommendedName>
        <fullName evidence="8">Ammonium transporter</fullName>
    </recommendedName>
</protein>
<feature type="transmembrane region" description="Helical" evidence="8">
    <location>
        <begin position="44"/>
        <end position="64"/>
    </location>
</feature>
<proteinExistence type="inferred from homology"/>
<dbReference type="InterPro" id="IPR029020">
    <property type="entry name" value="Ammonium/urea_transptr"/>
</dbReference>
<evidence type="ECO:0000256" key="7">
    <source>
        <dbReference type="ARBA" id="ARBA00023177"/>
    </source>
</evidence>
<dbReference type="PANTHER" id="PTHR43029">
    <property type="entry name" value="AMMONIUM TRANSPORTER MEP2"/>
    <property type="match status" value="1"/>
</dbReference>
<dbReference type="GO" id="GO:0005886">
    <property type="term" value="C:plasma membrane"/>
    <property type="evidence" value="ECO:0007669"/>
    <property type="project" value="UniProtKB-SubCell"/>
</dbReference>
<dbReference type="EMBL" id="JABXXP010000008">
    <property type="protein sequence ID" value="NVN09897.1"/>
    <property type="molecule type" value="Genomic_DNA"/>
</dbReference>
<dbReference type="NCBIfam" id="TIGR00836">
    <property type="entry name" value="amt"/>
    <property type="match status" value="1"/>
</dbReference>
<evidence type="ECO:0000256" key="4">
    <source>
        <dbReference type="ARBA" id="ARBA00022692"/>
    </source>
</evidence>
<feature type="chain" id="PRO_5031569641" description="Ammonium transporter" evidence="9">
    <location>
        <begin position="26"/>
        <end position="442"/>
    </location>
</feature>
<feature type="transmembrane region" description="Helical" evidence="8">
    <location>
        <begin position="230"/>
        <end position="249"/>
    </location>
</feature>
<dbReference type="AlphaFoldDB" id="A0A7Y7ITJ7"/>
<feature type="transmembrane region" description="Helical" evidence="8">
    <location>
        <begin position="261"/>
        <end position="282"/>
    </location>
</feature>
<evidence type="ECO:0000256" key="9">
    <source>
        <dbReference type="SAM" id="SignalP"/>
    </source>
</evidence>
<dbReference type="GO" id="GO:0008519">
    <property type="term" value="F:ammonium channel activity"/>
    <property type="evidence" value="ECO:0007669"/>
    <property type="project" value="InterPro"/>
</dbReference>
<keyword evidence="3 8" id="KW-0813">Transport</keyword>
<evidence type="ECO:0000256" key="1">
    <source>
        <dbReference type="ARBA" id="ARBA00004141"/>
    </source>
</evidence>
<keyword evidence="7 8" id="KW-0924">Ammonia transport</keyword>
<keyword evidence="5 8" id="KW-1133">Transmembrane helix</keyword>
<comment type="caution">
    <text evidence="11">The sequence shown here is derived from an EMBL/GenBank/DDBJ whole genome shotgun (WGS) entry which is preliminary data.</text>
</comment>
<feature type="transmembrane region" description="Helical" evidence="8">
    <location>
        <begin position="389"/>
        <end position="412"/>
    </location>
</feature>
<evidence type="ECO:0000313" key="11">
    <source>
        <dbReference type="EMBL" id="NVN09897.1"/>
    </source>
</evidence>
<reference evidence="11 12" key="1">
    <citation type="submission" date="2020-06" db="EMBL/GenBank/DDBJ databases">
        <title>Description of novel acetic acid bacteria.</title>
        <authorList>
            <person name="Sombolestani A."/>
        </authorList>
    </citation>
    <scope>NUCLEOTIDE SEQUENCE [LARGE SCALE GENOMIC DNA]</scope>
    <source>
        <strain evidence="11 12">LMG 31431</strain>
    </source>
</reference>
<feature type="transmembrane region" description="Helical" evidence="8">
    <location>
        <begin position="195"/>
        <end position="218"/>
    </location>
</feature>
<evidence type="ECO:0000259" key="10">
    <source>
        <dbReference type="Pfam" id="PF00909"/>
    </source>
</evidence>
<organism evidence="11 12">
    <name type="scientific">Nguyenibacter vanlangensis</name>
    <dbReference type="NCBI Taxonomy" id="1216886"/>
    <lineage>
        <taxon>Bacteria</taxon>
        <taxon>Pseudomonadati</taxon>
        <taxon>Pseudomonadota</taxon>
        <taxon>Alphaproteobacteria</taxon>
        <taxon>Acetobacterales</taxon>
        <taxon>Acetobacteraceae</taxon>
        <taxon>Nguyenibacter</taxon>
    </lineage>
</organism>
<keyword evidence="9" id="KW-0732">Signal</keyword>
<dbReference type="InterPro" id="IPR001905">
    <property type="entry name" value="Ammonium_transpt"/>
</dbReference>
<dbReference type="InterPro" id="IPR024041">
    <property type="entry name" value="NH4_transpt_AmtB-like_dom"/>
</dbReference>
<keyword evidence="4 8" id="KW-0812">Transmembrane</keyword>
<feature type="transmembrane region" description="Helical" evidence="8">
    <location>
        <begin position="163"/>
        <end position="183"/>
    </location>
</feature>
<evidence type="ECO:0000256" key="3">
    <source>
        <dbReference type="ARBA" id="ARBA00022448"/>
    </source>
</evidence>
<name>A0A7Y7ITJ7_9PROT</name>
<dbReference type="Pfam" id="PF00909">
    <property type="entry name" value="Ammonium_transp"/>
    <property type="match status" value="1"/>
</dbReference>
<evidence type="ECO:0000256" key="2">
    <source>
        <dbReference type="ARBA" id="ARBA00005887"/>
    </source>
</evidence>
<evidence type="ECO:0000256" key="8">
    <source>
        <dbReference type="RuleBase" id="RU362002"/>
    </source>
</evidence>
<feature type="domain" description="Ammonium transporter AmtB-like" evidence="10">
    <location>
        <begin position="43"/>
        <end position="439"/>
    </location>
</feature>
<sequence length="442" mass="46476">MTRFRFRPLLVLIPALFLTTCPALAADGASPQSSTSFSAADTAWLMVASVFTTLMLIPGLALFYSGMLRKKNALSASMQAICTGAVVSLVWIVCGYSLVFTASSPVIGGLDQTFLRHLTPFSISSAAPTVPEFVFVMFELTFATITPMIILGGPADRMRFDSAMLFVGLWTLAVYCPIAHMIWGPGGLLLSAGALDFAGGTVVHVTSGVAGLVAALMIGPRREYGVMDMAPHNVLLTLLGGSLLWGGWFCFNGGSALTAGPAAGLAILNSQIAAAAGTTAWVLGELRLHGKPSLLGAISGAIAGLVVITPGCGFVSPASALIMGMIGGMVCLWGVNWPKRRFHYDDALDVWAIHGIGGIMGALLAGVFATARMAGAGHSGVIDGHWWQLIVQSEAVLVVVAWTLVVTVLLLLPFRYFRKLRVSEDQEQSGLDLSLHGETIHD</sequence>
<feature type="transmembrane region" description="Helical" evidence="8">
    <location>
        <begin position="76"/>
        <end position="99"/>
    </location>
</feature>
<dbReference type="PANTHER" id="PTHR43029:SF10">
    <property type="entry name" value="AMMONIUM TRANSPORTER MEP2"/>
    <property type="match status" value="1"/>
</dbReference>
<evidence type="ECO:0000256" key="5">
    <source>
        <dbReference type="ARBA" id="ARBA00022989"/>
    </source>
</evidence>
<dbReference type="InterPro" id="IPR018047">
    <property type="entry name" value="Ammonium_transpt_CS"/>
</dbReference>